<dbReference type="Pfam" id="PF02518">
    <property type="entry name" value="HATPase_c"/>
    <property type="match status" value="1"/>
</dbReference>
<dbReference type="SMART" id="SM00387">
    <property type="entry name" value="HATPase_c"/>
    <property type="match status" value="1"/>
</dbReference>
<evidence type="ECO:0000256" key="6">
    <source>
        <dbReference type="ARBA" id="ARBA00022679"/>
    </source>
</evidence>
<keyword evidence="10" id="KW-0067">ATP-binding</keyword>
<keyword evidence="12" id="KW-0902">Two-component regulatory system</keyword>
<dbReference type="SMART" id="SM00388">
    <property type="entry name" value="HisKA"/>
    <property type="match status" value="1"/>
</dbReference>
<feature type="transmembrane region" description="Helical" evidence="14">
    <location>
        <begin position="419"/>
        <end position="447"/>
    </location>
</feature>
<evidence type="ECO:0000256" key="1">
    <source>
        <dbReference type="ARBA" id="ARBA00000085"/>
    </source>
</evidence>
<dbReference type="Gene3D" id="1.20.120.620">
    <property type="entry name" value="Backbone structure of the membrane domain of e. Coli histidine kinase receptor kdpd"/>
    <property type="match status" value="1"/>
</dbReference>
<accession>A0A2P8I425</accession>
<dbReference type="Proteomes" id="UP000241118">
    <property type="component" value="Unassembled WGS sequence"/>
</dbReference>
<evidence type="ECO:0000256" key="13">
    <source>
        <dbReference type="ARBA" id="ARBA00023136"/>
    </source>
</evidence>
<evidence type="ECO:0000256" key="8">
    <source>
        <dbReference type="ARBA" id="ARBA00022741"/>
    </source>
</evidence>
<keyword evidence="13 14" id="KW-0472">Membrane</keyword>
<keyword evidence="9 16" id="KW-0418">Kinase</keyword>
<dbReference type="Pfam" id="PF02702">
    <property type="entry name" value="KdpD"/>
    <property type="match status" value="1"/>
</dbReference>
<keyword evidence="6" id="KW-0808">Transferase</keyword>
<dbReference type="InterPro" id="IPR003594">
    <property type="entry name" value="HATPase_dom"/>
</dbReference>
<dbReference type="Gene3D" id="1.10.287.130">
    <property type="match status" value="1"/>
</dbReference>
<dbReference type="InterPro" id="IPR038318">
    <property type="entry name" value="KdpD_sf"/>
</dbReference>
<sequence length="860" mass="92261">MKEHTGAVDGKRKRGELRIYLGAAPGVGKTYAMLGEAHRRRERGTDVVIGLVETHGRDKTAALVDGLEVVPRREVHYRGASVTEMDIDALLARAPEVAVVDELAHTNVPGSRNTKRWQDVEELLAAGIDVLSTVNVQHLESLNDVVRRITGVEQHETVPDEVVRRAEQVELVDLTPEALRRRLAHGNVYAAHKIDAALGNYFRVGNLTALRELALLWLADQVDVALQRYRTEQRITDTWEARERIVVAVTGGPESETLIRRARRIAVRAGAELLVVHVLRGDGLTGPPPDSVAALRKVTENVGATFHTVVGDDVPTALLEFARGVNATQLVLGTSRRSRLARVFDEGIGATVVQASGPIDVHMVTHAQARRGLSWRLDRSALTRSRRLLGWALAPLLPAAVAALGVLTRHEVSFSTDLIGFFLATVVVALVGGLWPAIAAALLGAGLLNFFFTEPYHSLAVATPENLVTLVAMLVVAVLVALVVDRAARLAEQGARARTEAALLASYARTVLTSPYPLARLLEKVRENFNLESVALLERHAGEWERVACVGPQPCDEPDEADVDVPVTADVHLALRGRTLPAGDQRALEAAAGQALLALRQQRMAAETADAQRRAETTELRTAILSAVGHDLRTPLTSIKAAIGSLRDPQLRLTPEDTAELLETVETSADRLTGLIDNLLDSSRLATGAVAPRLRPITYDEAVGRALAGIDERAAVAVDVPEDLPPIAADVGLLERVVANVVDNALRHGRLTPRRPVDVDGDGRITTDEPEIALRASAHGDEVELRVVDHGPGLPKNTADTVFAPFQRLGDRDNIPGVGLGLSVAKGFTDAMGGTITAEDTPGGGLTIVLSFPVAEAVPA</sequence>
<dbReference type="InterPro" id="IPR004358">
    <property type="entry name" value="Sig_transdc_His_kin-like_C"/>
</dbReference>
<dbReference type="InterPro" id="IPR027417">
    <property type="entry name" value="P-loop_NTPase"/>
</dbReference>
<evidence type="ECO:0000256" key="12">
    <source>
        <dbReference type="ARBA" id="ARBA00023012"/>
    </source>
</evidence>
<evidence type="ECO:0000259" key="15">
    <source>
        <dbReference type="PROSITE" id="PS50109"/>
    </source>
</evidence>
<dbReference type="InterPro" id="IPR003852">
    <property type="entry name" value="Sig_transdc_His_kinase_KdpD_N"/>
</dbReference>
<keyword evidence="8" id="KW-0547">Nucleotide-binding</keyword>
<keyword evidence="7 14" id="KW-0812">Transmembrane</keyword>
<evidence type="ECO:0000256" key="3">
    <source>
        <dbReference type="ARBA" id="ARBA00004236"/>
    </source>
</evidence>
<evidence type="ECO:0000313" key="17">
    <source>
        <dbReference type="Proteomes" id="UP000241118"/>
    </source>
</evidence>
<dbReference type="Pfam" id="PF00582">
    <property type="entry name" value="Usp"/>
    <property type="match status" value="1"/>
</dbReference>
<reference evidence="16 17" key="1">
    <citation type="submission" date="2018-03" db="EMBL/GenBank/DDBJ databases">
        <title>Genomic Encyclopedia of Type Strains, Phase III (KMG-III): the genomes of soil and plant-associated and newly described type strains.</title>
        <authorList>
            <person name="Whitman W."/>
        </authorList>
    </citation>
    <scope>NUCLEOTIDE SEQUENCE [LARGE SCALE GENOMIC DNA]</scope>
    <source>
        <strain evidence="16 17">CGMCC 4.7097</strain>
    </source>
</reference>
<evidence type="ECO:0000256" key="11">
    <source>
        <dbReference type="ARBA" id="ARBA00022989"/>
    </source>
</evidence>
<dbReference type="EMBL" id="PYAX01000009">
    <property type="protein sequence ID" value="PSL53215.1"/>
    <property type="molecule type" value="Genomic_DNA"/>
</dbReference>
<dbReference type="InterPro" id="IPR003661">
    <property type="entry name" value="HisK_dim/P_dom"/>
</dbReference>
<dbReference type="SUPFAM" id="SSF47384">
    <property type="entry name" value="Homodimeric domain of signal transducing histidine kinase"/>
    <property type="match status" value="1"/>
</dbReference>
<dbReference type="GO" id="GO:0000155">
    <property type="term" value="F:phosphorelay sensor kinase activity"/>
    <property type="evidence" value="ECO:0007669"/>
    <property type="project" value="InterPro"/>
</dbReference>
<name>A0A2P8I425_SACCR</name>
<evidence type="ECO:0000256" key="9">
    <source>
        <dbReference type="ARBA" id="ARBA00022777"/>
    </source>
</evidence>
<dbReference type="Gene3D" id="3.40.50.620">
    <property type="entry name" value="HUPs"/>
    <property type="match status" value="1"/>
</dbReference>
<dbReference type="InterPro" id="IPR025201">
    <property type="entry name" value="KdpD_TM"/>
</dbReference>
<evidence type="ECO:0000256" key="14">
    <source>
        <dbReference type="SAM" id="Phobius"/>
    </source>
</evidence>
<evidence type="ECO:0000256" key="10">
    <source>
        <dbReference type="ARBA" id="ARBA00022840"/>
    </source>
</evidence>
<keyword evidence="17" id="KW-1185">Reference proteome</keyword>
<dbReference type="Gene3D" id="3.30.565.10">
    <property type="entry name" value="Histidine kinase-like ATPase, C-terminal domain"/>
    <property type="match status" value="1"/>
</dbReference>
<feature type="domain" description="Histidine kinase" evidence="15">
    <location>
        <begin position="627"/>
        <end position="856"/>
    </location>
</feature>
<dbReference type="GO" id="GO:0005524">
    <property type="term" value="F:ATP binding"/>
    <property type="evidence" value="ECO:0007669"/>
    <property type="project" value="UniProtKB-KW"/>
</dbReference>
<dbReference type="Pfam" id="PF13493">
    <property type="entry name" value="DUF4118"/>
    <property type="match status" value="1"/>
</dbReference>
<dbReference type="FunFam" id="3.40.50.300:FF:000483">
    <property type="entry name" value="Sensor histidine kinase KdpD"/>
    <property type="match status" value="1"/>
</dbReference>
<dbReference type="PANTHER" id="PTHR45569:SF1">
    <property type="entry name" value="SENSOR PROTEIN KDPD"/>
    <property type="match status" value="1"/>
</dbReference>
<feature type="transmembrane region" description="Helical" evidence="14">
    <location>
        <begin position="388"/>
        <end position="407"/>
    </location>
</feature>
<dbReference type="FunFam" id="3.40.50.620:FF:000112">
    <property type="entry name" value="Sensor histidine kinase KdpD"/>
    <property type="match status" value="1"/>
</dbReference>
<dbReference type="RefSeq" id="WP_106617959.1">
    <property type="nucleotide sequence ID" value="NZ_PYAX01000009.1"/>
</dbReference>
<comment type="subcellular location">
    <subcellularLocation>
        <location evidence="3">Cell membrane</location>
    </subcellularLocation>
    <subcellularLocation>
        <location evidence="2">Membrane</location>
        <topology evidence="2">Multi-pass membrane protein</topology>
    </subcellularLocation>
</comment>
<proteinExistence type="predicted"/>
<feature type="transmembrane region" description="Helical" evidence="14">
    <location>
        <begin position="467"/>
        <end position="488"/>
    </location>
</feature>
<dbReference type="GO" id="GO:0005737">
    <property type="term" value="C:cytoplasm"/>
    <property type="evidence" value="ECO:0007669"/>
    <property type="project" value="UniProtKB-ARBA"/>
</dbReference>
<gene>
    <name evidence="16" type="ORF">B0I31_1095</name>
</gene>
<dbReference type="GO" id="GO:0005886">
    <property type="term" value="C:plasma membrane"/>
    <property type="evidence" value="ECO:0007669"/>
    <property type="project" value="UniProtKB-SubCell"/>
</dbReference>
<organism evidence="16 17">
    <name type="scientific">Saccharothrix carnea</name>
    <dbReference type="NCBI Taxonomy" id="1280637"/>
    <lineage>
        <taxon>Bacteria</taxon>
        <taxon>Bacillati</taxon>
        <taxon>Actinomycetota</taxon>
        <taxon>Actinomycetes</taxon>
        <taxon>Pseudonocardiales</taxon>
        <taxon>Pseudonocardiaceae</taxon>
        <taxon>Saccharothrix</taxon>
    </lineage>
</organism>
<keyword evidence="11 14" id="KW-1133">Transmembrane helix</keyword>
<dbReference type="InterPro" id="IPR036097">
    <property type="entry name" value="HisK_dim/P_sf"/>
</dbReference>
<evidence type="ECO:0000256" key="5">
    <source>
        <dbReference type="ARBA" id="ARBA00022553"/>
    </source>
</evidence>
<dbReference type="SUPFAM" id="SSF55874">
    <property type="entry name" value="ATPase domain of HSP90 chaperone/DNA topoisomerase II/histidine kinase"/>
    <property type="match status" value="1"/>
</dbReference>
<dbReference type="InterPro" id="IPR036890">
    <property type="entry name" value="HATPase_C_sf"/>
</dbReference>
<evidence type="ECO:0000256" key="4">
    <source>
        <dbReference type="ARBA" id="ARBA00012438"/>
    </source>
</evidence>
<dbReference type="Pfam" id="PF00512">
    <property type="entry name" value="HisKA"/>
    <property type="match status" value="1"/>
</dbReference>
<comment type="caution">
    <text evidence="16">The sequence shown here is derived from an EMBL/GenBank/DDBJ whole genome shotgun (WGS) entry which is preliminary data.</text>
</comment>
<evidence type="ECO:0000256" key="7">
    <source>
        <dbReference type="ARBA" id="ARBA00022692"/>
    </source>
</evidence>
<comment type="catalytic activity">
    <reaction evidence="1">
        <text>ATP + protein L-histidine = ADP + protein N-phospho-L-histidine.</text>
        <dbReference type="EC" id="2.7.13.3"/>
    </reaction>
</comment>
<dbReference type="PRINTS" id="PR00344">
    <property type="entry name" value="BCTRLSENSOR"/>
</dbReference>
<dbReference type="AlphaFoldDB" id="A0A2P8I425"/>
<dbReference type="InterPro" id="IPR052023">
    <property type="entry name" value="Histidine_kinase_KdpD"/>
</dbReference>
<dbReference type="EC" id="2.7.13.3" evidence="4"/>
<dbReference type="SUPFAM" id="SSF52402">
    <property type="entry name" value="Adenine nucleotide alpha hydrolases-like"/>
    <property type="match status" value="1"/>
</dbReference>
<keyword evidence="5" id="KW-0597">Phosphoprotein</keyword>
<dbReference type="InterPro" id="IPR014729">
    <property type="entry name" value="Rossmann-like_a/b/a_fold"/>
</dbReference>
<dbReference type="PANTHER" id="PTHR45569">
    <property type="entry name" value="SENSOR PROTEIN KDPD"/>
    <property type="match status" value="1"/>
</dbReference>
<dbReference type="PROSITE" id="PS50109">
    <property type="entry name" value="HIS_KIN"/>
    <property type="match status" value="1"/>
</dbReference>
<dbReference type="InterPro" id="IPR005467">
    <property type="entry name" value="His_kinase_dom"/>
</dbReference>
<dbReference type="Gene3D" id="3.40.50.300">
    <property type="entry name" value="P-loop containing nucleotide triphosphate hydrolases"/>
    <property type="match status" value="1"/>
</dbReference>
<protein>
    <recommendedName>
        <fullName evidence="4">histidine kinase</fullName>
        <ecNumber evidence="4">2.7.13.3</ecNumber>
    </recommendedName>
</protein>
<evidence type="ECO:0000256" key="2">
    <source>
        <dbReference type="ARBA" id="ARBA00004141"/>
    </source>
</evidence>
<dbReference type="OrthoDB" id="9806130at2"/>
<dbReference type="CDD" id="cd00075">
    <property type="entry name" value="HATPase"/>
    <property type="match status" value="1"/>
</dbReference>
<evidence type="ECO:0000313" key="16">
    <source>
        <dbReference type="EMBL" id="PSL53215.1"/>
    </source>
</evidence>
<dbReference type="CDD" id="cd00082">
    <property type="entry name" value="HisKA"/>
    <property type="match status" value="1"/>
</dbReference>
<dbReference type="InterPro" id="IPR006016">
    <property type="entry name" value="UspA"/>
</dbReference>